<dbReference type="InterPro" id="IPR001810">
    <property type="entry name" value="F-box_dom"/>
</dbReference>
<dbReference type="RefSeq" id="XP_024370907.1">
    <property type="nucleotide sequence ID" value="XM_024515139.2"/>
</dbReference>
<sequence>MDRAAPEGLSCRKGAVLDAKIWNKLPEELLERVLLYVPLQTLARFRCVCTKWNKYVLEDGFTDLREQVSPQKPWVVMTSTSNSMFAYDSGLGTWHDVPIPFNAYNLHVVAAAGGLLCFSNAWFHGPSMFVCNPMTQKWRQLSPMNTWMISTVGMVYDDATATFKVLVCGRLENHTMITEVYDSQSDGWTLSGTPFPARKYGGDTSLWCDGIFYCLTYPFSTLCLLSYDLSQGTWREVPIRMPSPIMSPSLVESRGKLLLVGGLEEQEVFGIQIWSLDTVKQEWEELERMPSQLCKEFEAKMVPSKPLSCFGTGDSIFLSIPTNNYMPALMFDLKRRTWDWWPVSDFPATLPAVNIGQSCGISFEPRLNAYV</sequence>
<reference evidence="3" key="3">
    <citation type="submission" date="2020-12" db="UniProtKB">
        <authorList>
            <consortium name="EnsemblPlants"/>
        </authorList>
    </citation>
    <scope>IDENTIFICATION</scope>
</reference>
<dbReference type="PANTHER" id="PTHR31672:SF2">
    <property type="entry name" value="F-BOX DOMAIN-CONTAINING PROTEIN"/>
    <property type="match status" value="1"/>
</dbReference>
<evidence type="ECO:0000313" key="3">
    <source>
        <dbReference type="EnsemblPlants" id="Pp3c3_32280V3.1"/>
    </source>
</evidence>
<evidence type="ECO:0000313" key="4">
    <source>
        <dbReference type="Proteomes" id="UP000006727"/>
    </source>
</evidence>
<protein>
    <recommendedName>
        <fullName evidence="1">F-box domain-containing protein</fullName>
    </recommendedName>
</protein>
<dbReference type="EnsemblPlants" id="Pp3c3_32280V3.3">
    <property type="protein sequence ID" value="Pp3c3_32280V3.3"/>
    <property type="gene ID" value="Pp3c3_32280"/>
</dbReference>
<dbReference type="Gramene" id="Pp3c3_32280V3.1">
    <property type="protein sequence ID" value="Pp3c3_32280V3.1"/>
    <property type="gene ID" value="Pp3c3_32280"/>
</dbReference>
<dbReference type="Pfam" id="PF00646">
    <property type="entry name" value="F-box"/>
    <property type="match status" value="1"/>
</dbReference>
<dbReference type="SUPFAM" id="SSF81383">
    <property type="entry name" value="F-box domain"/>
    <property type="match status" value="1"/>
</dbReference>
<evidence type="ECO:0000259" key="1">
    <source>
        <dbReference type="PROSITE" id="PS50181"/>
    </source>
</evidence>
<dbReference type="Gramene" id="Pp3c3_32280V3.2">
    <property type="protein sequence ID" value="Pp3c3_32280V3.2"/>
    <property type="gene ID" value="Pp3c3_32280"/>
</dbReference>
<gene>
    <name evidence="3" type="primary">LOC112280094</name>
    <name evidence="2" type="ORF">PHYPA_005264</name>
</gene>
<keyword evidence="4" id="KW-1185">Reference proteome</keyword>
<dbReference type="Proteomes" id="UP000006727">
    <property type="component" value="Chromosome 3"/>
</dbReference>
<dbReference type="Pfam" id="PF08268">
    <property type="entry name" value="FBA_3"/>
    <property type="match status" value="1"/>
</dbReference>
<dbReference type="SUPFAM" id="SSF117281">
    <property type="entry name" value="Kelch motif"/>
    <property type="match status" value="1"/>
</dbReference>
<dbReference type="InterPro" id="IPR015915">
    <property type="entry name" value="Kelch-typ_b-propeller"/>
</dbReference>
<dbReference type="EMBL" id="ABEU02000003">
    <property type="protein sequence ID" value="PNR58269.1"/>
    <property type="molecule type" value="Genomic_DNA"/>
</dbReference>
<feature type="domain" description="F-box" evidence="1">
    <location>
        <begin position="19"/>
        <end position="68"/>
    </location>
</feature>
<proteinExistence type="predicted"/>
<dbReference type="HOGENOM" id="CLU_038778_2_1_1"/>
<reference evidence="2 4" key="2">
    <citation type="journal article" date="2018" name="Plant J.">
        <title>The Physcomitrella patens chromosome-scale assembly reveals moss genome structure and evolution.</title>
        <authorList>
            <person name="Lang D."/>
            <person name="Ullrich K.K."/>
            <person name="Murat F."/>
            <person name="Fuchs J."/>
            <person name="Jenkins J."/>
            <person name="Haas F.B."/>
            <person name="Piednoel M."/>
            <person name="Gundlach H."/>
            <person name="Van Bel M."/>
            <person name="Meyberg R."/>
            <person name="Vives C."/>
            <person name="Morata J."/>
            <person name="Symeonidi A."/>
            <person name="Hiss M."/>
            <person name="Muchero W."/>
            <person name="Kamisugi Y."/>
            <person name="Saleh O."/>
            <person name="Blanc G."/>
            <person name="Decker E.L."/>
            <person name="van Gessel N."/>
            <person name="Grimwood J."/>
            <person name="Hayes R.D."/>
            <person name="Graham S.W."/>
            <person name="Gunter L.E."/>
            <person name="McDaniel S.F."/>
            <person name="Hoernstein S.N.W."/>
            <person name="Larsson A."/>
            <person name="Li F.W."/>
            <person name="Perroud P.F."/>
            <person name="Phillips J."/>
            <person name="Ranjan P."/>
            <person name="Rokshar D.S."/>
            <person name="Rothfels C.J."/>
            <person name="Schneider L."/>
            <person name="Shu S."/>
            <person name="Stevenson D.W."/>
            <person name="Thummler F."/>
            <person name="Tillich M."/>
            <person name="Villarreal Aguilar J.C."/>
            <person name="Widiez T."/>
            <person name="Wong G.K."/>
            <person name="Wymore A."/>
            <person name="Zhang Y."/>
            <person name="Zimmer A.D."/>
            <person name="Quatrano R.S."/>
            <person name="Mayer K.F.X."/>
            <person name="Goodstein D."/>
            <person name="Casacuberta J.M."/>
            <person name="Vandepoele K."/>
            <person name="Reski R."/>
            <person name="Cuming A.C."/>
            <person name="Tuskan G.A."/>
            <person name="Maumus F."/>
            <person name="Salse J."/>
            <person name="Schmutz J."/>
            <person name="Rensing S.A."/>
        </authorList>
    </citation>
    <scope>NUCLEOTIDE SEQUENCE [LARGE SCALE GENOMIC DNA]</scope>
    <source>
        <strain evidence="3 4">cv. Gransden 2004</strain>
    </source>
</reference>
<dbReference type="InterPro" id="IPR036047">
    <property type="entry name" value="F-box-like_dom_sf"/>
</dbReference>
<dbReference type="AlphaFoldDB" id="A9TB91"/>
<dbReference type="eggNOG" id="ENOG502QR12">
    <property type="taxonomic scope" value="Eukaryota"/>
</dbReference>
<dbReference type="SMART" id="SM00256">
    <property type="entry name" value="FBOX"/>
    <property type="match status" value="1"/>
</dbReference>
<dbReference type="OrthoDB" id="2095648at2759"/>
<dbReference type="EnsemblPlants" id="Pp3c3_32280V3.2">
    <property type="protein sequence ID" value="Pp3c3_32280V3.2"/>
    <property type="gene ID" value="Pp3c3_32280"/>
</dbReference>
<dbReference type="Gene3D" id="1.20.1280.50">
    <property type="match status" value="1"/>
</dbReference>
<evidence type="ECO:0000313" key="2">
    <source>
        <dbReference type="EMBL" id="PNR58269.1"/>
    </source>
</evidence>
<accession>A9TB91</accession>
<dbReference type="EnsemblPlants" id="Pp3c3_32280V3.1">
    <property type="protein sequence ID" value="Pp3c3_32280V3.1"/>
    <property type="gene ID" value="Pp3c3_32280"/>
</dbReference>
<dbReference type="PaxDb" id="3218-PP1S198_16V6.1"/>
<dbReference type="FunFam" id="2.120.10.80:FF:000155">
    <property type="entry name" value="Predicted protein"/>
    <property type="match status" value="1"/>
</dbReference>
<dbReference type="PANTHER" id="PTHR31672">
    <property type="entry name" value="BNACNNG10540D PROTEIN"/>
    <property type="match status" value="1"/>
</dbReference>
<dbReference type="KEGG" id="ppp:112280094"/>
<dbReference type="PROSITE" id="PS50181">
    <property type="entry name" value="FBOX"/>
    <property type="match status" value="1"/>
</dbReference>
<organism evidence="2">
    <name type="scientific">Physcomitrium patens</name>
    <name type="common">Spreading-leaved earth moss</name>
    <name type="synonym">Physcomitrella patens</name>
    <dbReference type="NCBI Taxonomy" id="3218"/>
    <lineage>
        <taxon>Eukaryota</taxon>
        <taxon>Viridiplantae</taxon>
        <taxon>Streptophyta</taxon>
        <taxon>Embryophyta</taxon>
        <taxon>Bryophyta</taxon>
        <taxon>Bryophytina</taxon>
        <taxon>Bryopsida</taxon>
        <taxon>Funariidae</taxon>
        <taxon>Funariales</taxon>
        <taxon>Funariaceae</taxon>
        <taxon>Physcomitrium</taxon>
    </lineage>
</organism>
<name>A9TB91_PHYPA</name>
<dbReference type="Gramene" id="Pp3c3_32280V3.3">
    <property type="protein sequence ID" value="Pp3c3_32280V3.3"/>
    <property type="gene ID" value="Pp3c3_32280"/>
</dbReference>
<dbReference type="Gene3D" id="2.120.10.80">
    <property type="entry name" value="Kelch-type beta propeller"/>
    <property type="match status" value="1"/>
</dbReference>
<dbReference type="InterPro" id="IPR050796">
    <property type="entry name" value="SCF_F-box_component"/>
</dbReference>
<dbReference type="GeneID" id="112280094"/>
<reference evidence="2 4" key="1">
    <citation type="journal article" date="2008" name="Science">
        <title>The Physcomitrella genome reveals evolutionary insights into the conquest of land by plants.</title>
        <authorList>
            <person name="Rensing S."/>
            <person name="Lang D."/>
            <person name="Zimmer A."/>
            <person name="Terry A."/>
            <person name="Salamov A."/>
            <person name="Shapiro H."/>
            <person name="Nishiyama T."/>
            <person name="Perroud P.-F."/>
            <person name="Lindquist E."/>
            <person name="Kamisugi Y."/>
            <person name="Tanahashi T."/>
            <person name="Sakakibara K."/>
            <person name="Fujita T."/>
            <person name="Oishi K."/>
            <person name="Shin-I T."/>
            <person name="Kuroki Y."/>
            <person name="Toyoda A."/>
            <person name="Suzuki Y."/>
            <person name="Hashimoto A."/>
            <person name="Yamaguchi K."/>
            <person name="Sugano A."/>
            <person name="Kohara Y."/>
            <person name="Fujiyama A."/>
            <person name="Anterola A."/>
            <person name="Aoki S."/>
            <person name="Ashton N."/>
            <person name="Barbazuk W.B."/>
            <person name="Barker E."/>
            <person name="Bennetzen J."/>
            <person name="Bezanilla M."/>
            <person name="Blankenship R."/>
            <person name="Cho S.H."/>
            <person name="Dutcher S."/>
            <person name="Estelle M."/>
            <person name="Fawcett J.A."/>
            <person name="Gundlach H."/>
            <person name="Hanada K."/>
            <person name="Heyl A."/>
            <person name="Hicks K.A."/>
            <person name="Hugh J."/>
            <person name="Lohr M."/>
            <person name="Mayer K."/>
            <person name="Melkozernov A."/>
            <person name="Murata T."/>
            <person name="Nelson D."/>
            <person name="Pils B."/>
            <person name="Prigge M."/>
            <person name="Reiss B."/>
            <person name="Renner T."/>
            <person name="Rombauts S."/>
            <person name="Rushton P."/>
            <person name="Sanderfoot A."/>
            <person name="Schween G."/>
            <person name="Shiu S.-H."/>
            <person name="Stueber K."/>
            <person name="Theodoulou F.L."/>
            <person name="Tu H."/>
            <person name="Van de Peer Y."/>
            <person name="Verrier P.J."/>
            <person name="Waters E."/>
            <person name="Wood A."/>
            <person name="Yang L."/>
            <person name="Cove D."/>
            <person name="Cuming A."/>
            <person name="Hasebe M."/>
            <person name="Lucas S."/>
            <person name="Mishler D.B."/>
            <person name="Reski R."/>
            <person name="Grigoriev I."/>
            <person name="Quatrano R.S."/>
            <person name="Boore J.L."/>
        </authorList>
    </citation>
    <scope>NUCLEOTIDE SEQUENCE [LARGE SCALE GENOMIC DNA]</scope>
    <source>
        <strain evidence="3 4">cv. Gransden 2004</strain>
    </source>
</reference>
<dbReference type="FunFam" id="1.20.1280.50:FF:000125">
    <property type="entry name" value="Predicted protein"/>
    <property type="match status" value="1"/>
</dbReference>
<dbReference type="NCBIfam" id="TIGR01640">
    <property type="entry name" value="F_box_assoc_1"/>
    <property type="match status" value="1"/>
</dbReference>
<dbReference type="InterPro" id="IPR013187">
    <property type="entry name" value="F-box-assoc_dom_typ3"/>
</dbReference>
<dbReference type="InterPro" id="IPR017451">
    <property type="entry name" value="F-box-assoc_interact_dom"/>
</dbReference>